<feature type="region of interest" description="Disordered" evidence="5">
    <location>
        <begin position="108"/>
        <end position="157"/>
    </location>
</feature>
<dbReference type="PANTHER" id="PTHR46057:SF9">
    <property type="entry name" value="FCS-LIKE ZINC FINGER 1"/>
    <property type="match status" value="1"/>
</dbReference>
<dbReference type="PROSITE" id="PS51795">
    <property type="entry name" value="ZF_FLZ"/>
    <property type="match status" value="1"/>
</dbReference>
<evidence type="ECO:0000313" key="7">
    <source>
        <dbReference type="Proteomes" id="UP000504609"/>
    </source>
</evidence>
<name>A0A6J1E6I6_CUCMO</name>
<dbReference type="InterPro" id="IPR007650">
    <property type="entry name" value="Zf-FLZ_dom"/>
</dbReference>
<dbReference type="KEGG" id="cmos:111431226"/>
<feature type="domain" description="FLZ-type" evidence="6">
    <location>
        <begin position="67"/>
        <end position="111"/>
    </location>
</feature>
<evidence type="ECO:0000256" key="5">
    <source>
        <dbReference type="SAM" id="MobiDB-lite"/>
    </source>
</evidence>
<dbReference type="Pfam" id="PF04570">
    <property type="entry name" value="zf-FLZ"/>
    <property type="match status" value="1"/>
</dbReference>
<evidence type="ECO:0000256" key="2">
    <source>
        <dbReference type="ARBA" id="ARBA00022723"/>
    </source>
</evidence>
<dbReference type="GeneID" id="111431226"/>
<protein>
    <submittedName>
        <fullName evidence="8">Uncharacterized protein LOC111431226</fullName>
    </submittedName>
</protein>
<evidence type="ECO:0000259" key="6">
    <source>
        <dbReference type="PROSITE" id="PS51795"/>
    </source>
</evidence>
<evidence type="ECO:0000256" key="4">
    <source>
        <dbReference type="PROSITE-ProRule" id="PRU01131"/>
    </source>
</evidence>
<keyword evidence="2" id="KW-0479">Metal-binding</keyword>
<feature type="compositionally biased region" description="Basic residues" evidence="5">
    <location>
        <begin position="124"/>
        <end position="135"/>
    </location>
</feature>
<keyword evidence="3" id="KW-0863">Zinc-finger</keyword>
<sequence length="157" mass="17913">MDSSNLITTRNPCFLHDDDDDVVGLSPLPADREPVITAHPFFSRSFRSLYLASAGSRSSRFDDPQPHFLDSCFLCRKRLGNNTDIFMYRGDTPFCSEECRQEQIQIDESKEKKWRRSSSSAMKALRKKDQQRRRSTSPNKSSPPPEYPLYTGTVAAA</sequence>
<evidence type="ECO:0000313" key="8">
    <source>
        <dbReference type="RefSeq" id="XP_022923587.1"/>
    </source>
</evidence>
<keyword evidence="7" id="KW-1185">Reference proteome</keyword>
<gene>
    <name evidence="8" type="primary">LOC111431226</name>
</gene>
<dbReference type="Proteomes" id="UP000504609">
    <property type="component" value="Unplaced"/>
</dbReference>
<evidence type="ECO:0000256" key="1">
    <source>
        <dbReference type="ARBA" id="ARBA00009374"/>
    </source>
</evidence>
<accession>A0A6J1E6I6</accession>
<dbReference type="PANTHER" id="PTHR46057">
    <property type="entry name" value="FCS-LIKE ZINC FINGER 1-RELATED"/>
    <property type="match status" value="1"/>
</dbReference>
<reference evidence="8" key="1">
    <citation type="submission" date="2025-08" db="UniProtKB">
        <authorList>
            <consortium name="RefSeq"/>
        </authorList>
    </citation>
    <scope>IDENTIFICATION</scope>
    <source>
        <tissue evidence="8">Young leaves</tissue>
    </source>
</reference>
<organism evidence="7 8">
    <name type="scientific">Cucurbita moschata</name>
    <name type="common">Winter crookneck squash</name>
    <name type="synonym">Cucurbita pepo var. moschata</name>
    <dbReference type="NCBI Taxonomy" id="3662"/>
    <lineage>
        <taxon>Eukaryota</taxon>
        <taxon>Viridiplantae</taxon>
        <taxon>Streptophyta</taxon>
        <taxon>Embryophyta</taxon>
        <taxon>Tracheophyta</taxon>
        <taxon>Spermatophyta</taxon>
        <taxon>Magnoliopsida</taxon>
        <taxon>eudicotyledons</taxon>
        <taxon>Gunneridae</taxon>
        <taxon>Pentapetalae</taxon>
        <taxon>rosids</taxon>
        <taxon>fabids</taxon>
        <taxon>Cucurbitales</taxon>
        <taxon>Cucurbitaceae</taxon>
        <taxon>Cucurbiteae</taxon>
        <taxon>Cucurbita</taxon>
    </lineage>
</organism>
<dbReference type="AlphaFoldDB" id="A0A6J1E6I6"/>
<dbReference type="GO" id="GO:0008270">
    <property type="term" value="F:zinc ion binding"/>
    <property type="evidence" value="ECO:0007669"/>
    <property type="project" value="UniProtKB-KW"/>
</dbReference>
<dbReference type="RefSeq" id="XP_022923587.1">
    <property type="nucleotide sequence ID" value="XM_023067819.1"/>
</dbReference>
<feature type="zinc finger region" description="FLZ-type" evidence="4">
    <location>
        <begin position="67"/>
        <end position="111"/>
    </location>
</feature>
<dbReference type="InterPro" id="IPR044533">
    <property type="entry name" value="FLZ1/2/3"/>
</dbReference>
<evidence type="ECO:0000256" key="3">
    <source>
        <dbReference type="ARBA" id="ARBA00022771"/>
    </source>
</evidence>
<proteinExistence type="inferred from homology"/>
<comment type="similarity">
    <text evidence="1">Belongs to the FLZ family.</text>
</comment>
<keyword evidence="3" id="KW-0862">Zinc</keyword>